<dbReference type="GO" id="GO:0003676">
    <property type="term" value="F:nucleic acid binding"/>
    <property type="evidence" value="ECO:0007669"/>
    <property type="project" value="InterPro"/>
</dbReference>
<dbReference type="GO" id="GO:0015074">
    <property type="term" value="P:DNA integration"/>
    <property type="evidence" value="ECO:0007669"/>
    <property type="project" value="InterPro"/>
</dbReference>
<dbReference type="InterPro" id="IPR043502">
    <property type="entry name" value="DNA/RNA_pol_sf"/>
</dbReference>
<keyword evidence="5" id="KW-0378">Hydrolase</keyword>
<proteinExistence type="predicted"/>
<evidence type="ECO:0000256" key="6">
    <source>
        <dbReference type="ARBA" id="ARBA00022918"/>
    </source>
</evidence>
<evidence type="ECO:0000256" key="3">
    <source>
        <dbReference type="ARBA" id="ARBA00022722"/>
    </source>
</evidence>
<reference evidence="8" key="1">
    <citation type="journal article" date="2023" name="Science">
        <title>Genome structures resolve the early diversification of teleost fishes.</title>
        <authorList>
            <person name="Parey E."/>
            <person name="Louis A."/>
            <person name="Montfort J."/>
            <person name="Bouchez O."/>
            <person name="Roques C."/>
            <person name="Iampietro C."/>
            <person name="Lluch J."/>
            <person name="Castinel A."/>
            <person name="Donnadieu C."/>
            <person name="Desvignes T."/>
            <person name="Floi Bucao C."/>
            <person name="Jouanno E."/>
            <person name="Wen M."/>
            <person name="Mejri S."/>
            <person name="Dirks R."/>
            <person name="Jansen H."/>
            <person name="Henkel C."/>
            <person name="Chen W.J."/>
            <person name="Zahm M."/>
            <person name="Cabau C."/>
            <person name="Klopp C."/>
            <person name="Thompson A.W."/>
            <person name="Robinson-Rechavi M."/>
            <person name="Braasch I."/>
            <person name="Lecointre G."/>
            <person name="Bobe J."/>
            <person name="Postlethwait J.H."/>
            <person name="Berthelot C."/>
            <person name="Roest Crollius H."/>
            <person name="Guiguen Y."/>
        </authorList>
    </citation>
    <scope>NUCLEOTIDE SEQUENCE</scope>
    <source>
        <strain evidence="8">NC1722</strain>
    </source>
</reference>
<evidence type="ECO:0000313" key="8">
    <source>
        <dbReference type="EMBL" id="KAJ8403417.1"/>
    </source>
</evidence>
<evidence type="ECO:0000259" key="7">
    <source>
        <dbReference type="PROSITE" id="PS50994"/>
    </source>
</evidence>
<dbReference type="Pfam" id="PF17917">
    <property type="entry name" value="RT_RNaseH"/>
    <property type="match status" value="1"/>
</dbReference>
<name>A0AAD7SJT9_9TELE</name>
<evidence type="ECO:0000256" key="5">
    <source>
        <dbReference type="ARBA" id="ARBA00022801"/>
    </source>
</evidence>
<dbReference type="Proteomes" id="UP001221898">
    <property type="component" value="Unassembled WGS sequence"/>
</dbReference>
<dbReference type="InterPro" id="IPR050951">
    <property type="entry name" value="Retrovirus_Pol_polyprotein"/>
</dbReference>
<dbReference type="SUPFAM" id="SSF56672">
    <property type="entry name" value="DNA/RNA polymerases"/>
    <property type="match status" value="1"/>
</dbReference>
<dbReference type="PANTHER" id="PTHR37984">
    <property type="entry name" value="PROTEIN CBG26694"/>
    <property type="match status" value="1"/>
</dbReference>
<evidence type="ECO:0000256" key="4">
    <source>
        <dbReference type="ARBA" id="ARBA00022759"/>
    </source>
</evidence>
<keyword evidence="6" id="KW-0695">RNA-directed DNA polymerase</keyword>
<gene>
    <name evidence="8" type="ORF">AAFF_G00351890</name>
</gene>
<keyword evidence="3" id="KW-0540">Nuclease</keyword>
<evidence type="ECO:0000256" key="2">
    <source>
        <dbReference type="ARBA" id="ARBA00022695"/>
    </source>
</evidence>
<dbReference type="InterPro" id="IPR041373">
    <property type="entry name" value="RT_RNaseH"/>
</dbReference>
<dbReference type="InterPro" id="IPR036397">
    <property type="entry name" value="RNaseH_sf"/>
</dbReference>
<keyword evidence="1" id="KW-0808">Transferase</keyword>
<dbReference type="GO" id="GO:0016787">
    <property type="term" value="F:hydrolase activity"/>
    <property type="evidence" value="ECO:0007669"/>
    <property type="project" value="UniProtKB-KW"/>
</dbReference>
<organism evidence="8 9">
    <name type="scientific">Aldrovandia affinis</name>
    <dbReference type="NCBI Taxonomy" id="143900"/>
    <lineage>
        <taxon>Eukaryota</taxon>
        <taxon>Metazoa</taxon>
        <taxon>Chordata</taxon>
        <taxon>Craniata</taxon>
        <taxon>Vertebrata</taxon>
        <taxon>Euteleostomi</taxon>
        <taxon>Actinopterygii</taxon>
        <taxon>Neopterygii</taxon>
        <taxon>Teleostei</taxon>
        <taxon>Notacanthiformes</taxon>
        <taxon>Halosauridae</taxon>
        <taxon>Aldrovandia</taxon>
    </lineage>
</organism>
<dbReference type="Pfam" id="PF00665">
    <property type="entry name" value="rve"/>
    <property type="match status" value="1"/>
</dbReference>
<accession>A0AAD7SJT9</accession>
<protein>
    <recommendedName>
        <fullName evidence="7">Integrase catalytic domain-containing protein</fullName>
    </recommendedName>
</protein>
<keyword evidence="2" id="KW-0548">Nucleotidyltransferase</keyword>
<dbReference type="EMBL" id="JAINUG010000058">
    <property type="protein sequence ID" value="KAJ8403417.1"/>
    <property type="molecule type" value="Genomic_DNA"/>
</dbReference>
<dbReference type="GO" id="GO:0004519">
    <property type="term" value="F:endonuclease activity"/>
    <property type="evidence" value="ECO:0007669"/>
    <property type="project" value="UniProtKB-KW"/>
</dbReference>
<keyword evidence="9" id="KW-1185">Reference proteome</keyword>
<dbReference type="InterPro" id="IPR001584">
    <property type="entry name" value="Integrase_cat-core"/>
</dbReference>
<dbReference type="GO" id="GO:0003964">
    <property type="term" value="F:RNA-directed DNA polymerase activity"/>
    <property type="evidence" value="ECO:0007669"/>
    <property type="project" value="UniProtKB-KW"/>
</dbReference>
<dbReference type="PROSITE" id="PS50994">
    <property type="entry name" value="INTEGRASE"/>
    <property type="match status" value="1"/>
</dbReference>
<dbReference type="PANTHER" id="PTHR37984:SF5">
    <property type="entry name" value="PROTEIN NYNRIN-LIKE"/>
    <property type="match status" value="1"/>
</dbReference>
<evidence type="ECO:0000313" key="9">
    <source>
        <dbReference type="Proteomes" id="UP001221898"/>
    </source>
</evidence>
<sequence>MAKAFVDPKQALANVTMLVHLFSDRRIGLCRRRGPQPAGGVWHPLAFFNRQLRPNEQKYSMLDRKLFGFYLAVHHFRFLLEGRPFTAFVDHKPLAKIAEPWSAHQQCHTPTCLQNGHVKVPEKQFDHINVDLVGPLPTSRGFTYLLTMVDRTTRWPEAIQLASTTTADVAQVFIGTWVARFGAPLDPFSGRGPQFTSELRSEVAQSLSVTLHCTTAYHPQANDLCEHFHRSTKAALRASLKDDSRCDRLPWVLLGIRTAPERRSSLFICGSERRLLGQCPLPGMAYPSPGSQAPFAWRSLFSSGTVHTDPLQPPYNGPFHNRVIKLSGVKPDHVSVDRLKPAHQDLGHPVGLGRPPPDCQAFGALTCSCPGSLEPVRMCDPGS</sequence>
<dbReference type="InterPro" id="IPR012337">
    <property type="entry name" value="RNaseH-like_sf"/>
</dbReference>
<dbReference type="AlphaFoldDB" id="A0AAD7SJT9"/>
<keyword evidence="4" id="KW-0255">Endonuclease</keyword>
<evidence type="ECO:0000256" key="1">
    <source>
        <dbReference type="ARBA" id="ARBA00022679"/>
    </source>
</evidence>
<dbReference type="SUPFAM" id="SSF53098">
    <property type="entry name" value="Ribonuclease H-like"/>
    <property type="match status" value="1"/>
</dbReference>
<dbReference type="Gene3D" id="3.30.420.10">
    <property type="entry name" value="Ribonuclease H-like superfamily/Ribonuclease H"/>
    <property type="match status" value="1"/>
</dbReference>
<comment type="caution">
    <text evidence="8">The sequence shown here is derived from an EMBL/GenBank/DDBJ whole genome shotgun (WGS) entry which is preliminary data.</text>
</comment>
<feature type="domain" description="Integrase catalytic" evidence="7">
    <location>
        <begin position="117"/>
        <end position="288"/>
    </location>
</feature>